<feature type="compositionally biased region" description="Low complexity" evidence="1">
    <location>
        <begin position="202"/>
        <end position="244"/>
    </location>
</feature>
<sequence length="464" mass="49283">MAYIDEDLLWCPDGDDAGGIAELEQCLEAATVSQSKASSDSQLQGPNGPATNQTPQSGSTQQQNQQQTGSSTQASTSGASQGASQSVSQPVPQSVPQPVTQTVPQVVPPQTVPQEAGAPPRTPPGSLTGLGELTQQDLSGLVGDGNEDDPEDLFQQLGDSHFELDNFFMAELEEKVRQAAEPNFKEENNNEVLSGNGNPQDTTRSSGSRGTTSSSSRGASTGSNNSNSTTTTTTTTSSTSSTSNDPNMAALIHEMRTNRSKFNIAAANPLLAEKLSSPASCAVSSSASCPDGFNDGARLDIKMECTGLEMDDCQVSVDTSEHRLLMGMNLLPPMASPSPPPVVKREPGVEPVHALPHPLPPHHPHQPPHAHRVPPYTTTGSLPPSPADSGVSDVDSSSSGHTSNDELRARLHPTAGQYTPRRMPHAINYLVTFLKQMKCYFLLKIIDKNILSRIRVYYSCLYSL</sequence>
<proteinExistence type="predicted"/>
<evidence type="ECO:0000313" key="2">
    <source>
        <dbReference type="Proteomes" id="UP000504606"/>
    </source>
</evidence>
<keyword evidence="2" id="KW-1185">Reference proteome</keyword>
<gene>
    <name evidence="3" type="primary">LOC113212314</name>
</gene>
<reference evidence="3" key="1">
    <citation type="submission" date="2025-08" db="UniProtKB">
        <authorList>
            <consortium name="RefSeq"/>
        </authorList>
    </citation>
    <scope>IDENTIFICATION</scope>
    <source>
        <tissue evidence="3">Whole organism</tissue>
    </source>
</reference>
<name>A0A9C6TZ47_FRAOC</name>
<feature type="compositionally biased region" description="Basic residues" evidence="1">
    <location>
        <begin position="360"/>
        <end position="372"/>
    </location>
</feature>
<organism evidence="2 3">
    <name type="scientific">Frankliniella occidentalis</name>
    <name type="common">Western flower thrips</name>
    <name type="synonym">Euthrips occidentalis</name>
    <dbReference type="NCBI Taxonomy" id="133901"/>
    <lineage>
        <taxon>Eukaryota</taxon>
        <taxon>Metazoa</taxon>
        <taxon>Ecdysozoa</taxon>
        <taxon>Arthropoda</taxon>
        <taxon>Hexapoda</taxon>
        <taxon>Insecta</taxon>
        <taxon>Pterygota</taxon>
        <taxon>Neoptera</taxon>
        <taxon>Paraneoptera</taxon>
        <taxon>Thysanoptera</taxon>
        <taxon>Terebrantia</taxon>
        <taxon>Thripoidea</taxon>
        <taxon>Thripidae</taxon>
        <taxon>Frankliniella</taxon>
    </lineage>
</organism>
<feature type="region of interest" description="Disordered" evidence="1">
    <location>
        <begin position="30"/>
        <end position="158"/>
    </location>
</feature>
<accession>A0A9C6TZ47</accession>
<dbReference type="RefSeq" id="XP_052121192.1">
    <property type="nucleotide sequence ID" value="XM_052265232.1"/>
</dbReference>
<evidence type="ECO:0000313" key="3">
    <source>
        <dbReference type="RefSeq" id="XP_052121192.1"/>
    </source>
</evidence>
<dbReference type="AlphaFoldDB" id="A0A9C6TZ47"/>
<feature type="compositionally biased region" description="Polar residues" evidence="1">
    <location>
        <begin position="190"/>
        <end position="201"/>
    </location>
</feature>
<dbReference type="KEGG" id="foc:113212314"/>
<dbReference type="GeneID" id="113212314"/>
<feature type="region of interest" description="Disordered" evidence="1">
    <location>
        <begin position="183"/>
        <end position="246"/>
    </location>
</feature>
<protein>
    <submittedName>
        <fullName evidence="3">Uncharacterized protein DDB_G0271670-like isoform X1</fullName>
    </submittedName>
</protein>
<evidence type="ECO:0000256" key="1">
    <source>
        <dbReference type="SAM" id="MobiDB-lite"/>
    </source>
</evidence>
<dbReference type="OrthoDB" id="6731210at2759"/>
<feature type="compositionally biased region" description="Low complexity" evidence="1">
    <location>
        <begin position="51"/>
        <end position="105"/>
    </location>
</feature>
<dbReference type="Proteomes" id="UP000504606">
    <property type="component" value="Unplaced"/>
</dbReference>
<feature type="region of interest" description="Disordered" evidence="1">
    <location>
        <begin position="335"/>
        <end position="418"/>
    </location>
</feature>
<feature type="compositionally biased region" description="Low complexity" evidence="1">
    <location>
        <begin position="387"/>
        <end position="400"/>
    </location>
</feature>
<feature type="compositionally biased region" description="Polar residues" evidence="1">
    <location>
        <begin position="31"/>
        <end position="45"/>
    </location>
</feature>